<sequence length="136" mass="14564">MSYVLAPALQTAIFQALAADAALSALLGGAIYDAIPPATPPATYALIGVEQVFDRSDTTGHGAEHRLSISVLSNASGFLAAKQVAARICEVLEAPALTLSRGRLVALWFDRAEARKLEGDQTRRIDLRFRARVEDD</sequence>
<evidence type="ECO:0000313" key="2">
    <source>
        <dbReference type="EMBL" id="PZX46227.1"/>
    </source>
</evidence>
<dbReference type="Gene3D" id="3.30.2000.30">
    <property type="match status" value="1"/>
</dbReference>
<proteinExistence type="predicted"/>
<name>A0A2W7QQS3_9RHOB</name>
<feature type="chain" id="PRO_5016136441" evidence="1">
    <location>
        <begin position="19"/>
        <end position="136"/>
    </location>
</feature>
<dbReference type="RefSeq" id="WP_071468603.1">
    <property type="nucleotide sequence ID" value="NZ_MEHT01000007.1"/>
</dbReference>
<protein>
    <submittedName>
        <fullName evidence="2">Uncharacterized protein DUF3168</fullName>
    </submittedName>
</protein>
<reference evidence="2 3" key="1">
    <citation type="submission" date="2018-06" db="EMBL/GenBank/DDBJ databases">
        <title>Genomic Encyclopedia of Archaeal and Bacterial Type Strains, Phase II (KMG-II): from individual species to whole genera.</title>
        <authorList>
            <person name="Goeker M."/>
        </authorList>
    </citation>
    <scope>NUCLEOTIDE SEQUENCE [LARGE SCALE GENOMIC DNA]</scope>
    <source>
        <strain evidence="2 3">DSM 13087</strain>
    </source>
</reference>
<evidence type="ECO:0000256" key="1">
    <source>
        <dbReference type="SAM" id="SignalP"/>
    </source>
</evidence>
<keyword evidence="1" id="KW-0732">Signal</keyword>
<organism evidence="2 3">
    <name type="scientific">Roseinatronobacter thiooxidans</name>
    <dbReference type="NCBI Taxonomy" id="121821"/>
    <lineage>
        <taxon>Bacteria</taxon>
        <taxon>Pseudomonadati</taxon>
        <taxon>Pseudomonadota</taxon>
        <taxon>Alphaproteobacteria</taxon>
        <taxon>Rhodobacterales</taxon>
        <taxon>Paracoccaceae</taxon>
        <taxon>Roseinatronobacter</taxon>
    </lineage>
</organism>
<evidence type="ECO:0000313" key="3">
    <source>
        <dbReference type="Proteomes" id="UP000249364"/>
    </source>
</evidence>
<feature type="signal peptide" evidence="1">
    <location>
        <begin position="1"/>
        <end position="18"/>
    </location>
</feature>
<dbReference type="STRING" id="121821.GCA_001870675_01885"/>
<dbReference type="Pfam" id="PF11367">
    <property type="entry name" value="Tail_completion_gp17"/>
    <property type="match status" value="1"/>
</dbReference>
<dbReference type="InterPro" id="IPR021508">
    <property type="entry name" value="Gp17-like"/>
</dbReference>
<dbReference type="AlphaFoldDB" id="A0A2W7QQS3"/>
<keyword evidence="3" id="KW-1185">Reference proteome</keyword>
<dbReference type="EMBL" id="QKZQ01000004">
    <property type="protein sequence ID" value="PZX46227.1"/>
    <property type="molecule type" value="Genomic_DNA"/>
</dbReference>
<comment type="caution">
    <text evidence="2">The sequence shown here is derived from an EMBL/GenBank/DDBJ whole genome shotgun (WGS) entry which is preliminary data.</text>
</comment>
<dbReference type="InterPro" id="IPR053745">
    <property type="entry name" value="Viral_Tail_Comp_sf"/>
</dbReference>
<dbReference type="Proteomes" id="UP000249364">
    <property type="component" value="Unassembled WGS sequence"/>
</dbReference>
<accession>A0A2W7QQS3</accession>
<gene>
    <name evidence="2" type="ORF">LY56_01199</name>
</gene>
<dbReference type="OrthoDB" id="7644395at2"/>